<evidence type="ECO:0000313" key="2">
    <source>
        <dbReference type="RefSeq" id="XP_025835976.1"/>
    </source>
</evidence>
<dbReference type="OrthoDB" id="6756381at2759"/>
<dbReference type="KEGG" id="apln:108742228"/>
<dbReference type="PANTHER" id="PTHR37162">
    <property type="entry name" value="HAT FAMILY DIMERISATION DOMAINCONTAINING PROTEIN-RELATED"/>
    <property type="match status" value="1"/>
</dbReference>
<dbReference type="Proteomes" id="UP000192223">
    <property type="component" value="Unplaced"/>
</dbReference>
<dbReference type="AlphaFoldDB" id="A0A7F5RJ35"/>
<dbReference type="PANTHER" id="PTHR37162:SF1">
    <property type="entry name" value="BED-TYPE DOMAIN-CONTAINING PROTEIN"/>
    <property type="match status" value="1"/>
</dbReference>
<proteinExistence type="predicted"/>
<sequence>MAERDWSLRVQKLCNEVKTKLYRHSLHLVASEACEKIPRHIKDFARNVHSFFKNSSKRIAQYQEFQEFCDAKIHKILRPALFTHPDRSDQTGQLDKNDPRLKSVDYIYKAMHDPQTKIYLIILEWILPKIVGVNELFQSDKTIIKILYDKMVYAYKDLLSIYIDQTYMLRKNVSEIDPDPKNKNSNTPFLPIGNMYLGVKILRELSRPEIASRTNMVKDIRERCRDFIATTCMELKKRFGFSENSPLAKMSCLGFTTTTSSSPTRPSTLLPLITSLPQIINPDDFQTYQLIYDQWRKLPMMKLPDHLKNTEPDKFWAELSLSRDIDNTN</sequence>
<keyword evidence="1" id="KW-1185">Reference proteome</keyword>
<dbReference type="GeneID" id="108742228"/>
<organism evidence="1 2">
    <name type="scientific">Agrilus planipennis</name>
    <name type="common">Emerald ash borer</name>
    <name type="synonym">Agrilus marcopoli</name>
    <dbReference type="NCBI Taxonomy" id="224129"/>
    <lineage>
        <taxon>Eukaryota</taxon>
        <taxon>Metazoa</taxon>
        <taxon>Ecdysozoa</taxon>
        <taxon>Arthropoda</taxon>
        <taxon>Hexapoda</taxon>
        <taxon>Insecta</taxon>
        <taxon>Pterygota</taxon>
        <taxon>Neoptera</taxon>
        <taxon>Endopterygota</taxon>
        <taxon>Coleoptera</taxon>
        <taxon>Polyphaga</taxon>
        <taxon>Elateriformia</taxon>
        <taxon>Buprestoidea</taxon>
        <taxon>Buprestidae</taxon>
        <taxon>Agrilinae</taxon>
        <taxon>Agrilus</taxon>
    </lineage>
</organism>
<dbReference type="InParanoid" id="A0A7F5RJ35"/>
<evidence type="ECO:0000313" key="1">
    <source>
        <dbReference type="Proteomes" id="UP000192223"/>
    </source>
</evidence>
<protein>
    <submittedName>
        <fullName evidence="2">Uncharacterized protein LOC108742228</fullName>
    </submittedName>
</protein>
<gene>
    <name evidence="2" type="primary">LOC108742228</name>
</gene>
<dbReference type="RefSeq" id="XP_025835976.1">
    <property type="nucleotide sequence ID" value="XM_025980191.1"/>
</dbReference>
<reference evidence="2" key="1">
    <citation type="submission" date="2025-08" db="UniProtKB">
        <authorList>
            <consortium name="RefSeq"/>
        </authorList>
    </citation>
    <scope>IDENTIFICATION</scope>
    <source>
        <tissue evidence="2">Entire body</tissue>
    </source>
</reference>
<name>A0A7F5RJ35_AGRPL</name>
<accession>A0A7F5RJ35</accession>